<keyword evidence="3" id="KW-1185">Reference proteome</keyword>
<evidence type="ECO:0000313" key="2">
    <source>
        <dbReference type="EMBL" id="KAL2347521.1"/>
    </source>
</evidence>
<keyword evidence="1" id="KW-0732">Signal</keyword>
<reference evidence="2 3" key="1">
    <citation type="submission" date="2024-08" db="EMBL/GenBank/DDBJ databases">
        <title>Insights into the chromosomal genome structure of Flemingia macrophylla.</title>
        <authorList>
            <person name="Ding Y."/>
            <person name="Zhao Y."/>
            <person name="Bi W."/>
            <person name="Wu M."/>
            <person name="Zhao G."/>
            <person name="Gong Y."/>
            <person name="Li W."/>
            <person name="Zhang P."/>
        </authorList>
    </citation>
    <scope>NUCLEOTIDE SEQUENCE [LARGE SCALE GENOMIC DNA]</scope>
    <source>
        <strain evidence="2">DYQJB</strain>
        <tissue evidence="2">Leaf</tissue>
    </source>
</reference>
<gene>
    <name evidence="2" type="ORF">Fmac_001521</name>
</gene>
<organism evidence="2 3">
    <name type="scientific">Flemingia macrophylla</name>
    <dbReference type="NCBI Taxonomy" id="520843"/>
    <lineage>
        <taxon>Eukaryota</taxon>
        <taxon>Viridiplantae</taxon>
        <taxon>Streptophyta</taxon>
        <taxon>Embryophyta</taxon>
        <taxon>Tracheophyta</taxon>
        <taxon>Spermatophyta</taxon>
        <taxon>Magnoliopsida</taxon>
        <taxon>eudicotyledons</taxon>
        <taxon>Gunneridae</taxon>
        <taxon>Pentapetalae</taxon>
        <taxon>rosids</taxon>
        <taxon>fabids</taxon>
        <taxon>Fabales</taxon>
        <taxon>Fabaceae</taxon>
        <taxon>Papilionoideae</taxon>
        <taxon>50 kb inversion clade</taxon>
        <taxon>NPAAA clade</taxon>
        <taxon>indigoferoid/millettioid clade</taxon>
        <taxon>Phaseoleae</taxon>
        <taxon>Flemingia</taxon>
    </lineage>
</organism>
<dbReference type="AlphaFoldDB" id="A0ABD1NHV5"/>
<name>A0ABD1NHV5_9FABA</name>
<accession>A0ABD1NHV5</accession>
<dbReference type="EMBL" id="JBGMDY010000001">
    <property type="protein sequence ID" value="KAL2347521.1"/>
    <property type="molecule type" value="Genomic_DNA"/>
</dbReference>
<feature type="chain" id="PRO_5044884076" evidence="1">
    <location>
        <begin position="18"/>
        <end position="63"/>
    </location>
</feature>
<comment type="caution">
    <text evidence="2">The sequence shown here is derived from an EMBL/GenBank/DDBJ whole genome shotgun (WGS) entry which is preliminary data.</text>
</comment>
<protein>
    <submittedName>
        <fullName evidence="2">Uncharacterized protein</fullName>
    </submittedName>
</protein>
<feature type="signal peptide" evidence="1">
    <location>
        <begin position="1"/>
        <end position="17"/>
    </location>
</feature>
<sequence length="63" mass="6937">MTTHLLIIYSLALCSLRTPPSPLFDDVSLLFEAALSIFISSMNTFLSNGNGVGWSLLPFFRLS</sequence>
<evidence type="ECO:0000313" key="3">
    <source>
        <dbReference type="Proteomes" id="UP001603857"/>
    </source>
</evidence>
<proteinExistence type="predicted"/>
<evidence type="ECO:0000256" key="1">
    <source>
        <dbReference type="SAM" id="SignalP"/>
    </source>
</evidence>
<dbReference type="Proteomes" id="UP001603857">
    <property type="component" value="Unassembled WGS sequence"/>
</dbReference>